<dbReference type="PANTHER" id="PTHR43685:SF2">
    <property type="entry name" value="GLYCOSYLTRANSFERASE 2-LIKE DOMAIN-CONTAINING PROTEIN"/>
    <property type="match status" value="1"/>
</dbReference>
<gene>
    <name evidence="2" type="ORF">S03H2_40097</name>
</gene>
<name>X1H9Z8_9ZZZZ</name>
<organism evidence="2">
    <name type="scientific">marine sediment metagenome</name>
    <dbReference type="NCBI Taxonomy" id="412755"/>
    <lineage>
        <taxon>unclassified sequences</taxon>
        <taxon>metagenomes</taxon>
        <taxon>ecological metagenomes</taxon>
    </lineage>
</organism>
<sequence>MASVRSQPGLSIIIPVSREREVFDCLFSVCKQNIDKNCFEVILVCKDARIFNQQNWDLNLTTLEADVLHAATRRNRGVEASKGKFLAFLDDDTIVPPDWVSNVIDNLQNHPKSIIGGLNFDKRSETRFFLANALQANIFAEGLVCHRPIQKDYIECSFASIPLCNLAFARELFTKIGGFNEKADHYVDDTEFCYIASKLGYNFLLFKNLEIQHNVRPVFK</sequence>
<dbReference type="EMBL" id="BARU01024836">
    <property type="protein sequence ID" value="GAH53895.1"/>
    <property type="molecule type" value="Genomic_DNA"/>
</dbReference>
<feature type="non-terminal residue" evidence="2">
    <location>
        <position position="220"/>
    </location>
</feature>
<proteinExistence type="predicted"/>
<dbReference type="Gene3D" id="3.90.550.10">
    <property type="entry name" value="Spore Coat Polysaccharide Biosynthesis Protein SpsA, Chain A"/>
    <property type="match status" value="1"/>
</dbReference>
<dbReference type="InterPro" id="IPR050834">
    <property type="entry name" value="Glycosyltransf_2"/>
</dbReference>
<reference evidence="2" key="1">
    <citation type="journal article" date="2014" name="Front. Microbiol.">
        <title>High frequency of phylogenetically diverse reductive dehalogenase-homologous genes in deep subseafloor sedimentary metagenomes.</title>
        <authorList>
            <person name="Kawai M."/>
            <person name="Futagami T."/>
            <person name="Toyoda A."/>
            <person name="Takaki Y."/>
            <person name="Nishi S."/>
            <person name="Hori S."/>
            <person name="Arai W."/>
            <person name="Tsubouchi T."/>
            <person name="Morono Y."/>
            <person name="Uchiyama I."/>
            <person name="Ito T."/>
            <person name="Fujiyama A."/>
            <person name="Inagaki F."/>
            <person name="Takami H."/>
        </authorList>
    </citation>
    <scope>NUCLEOTIDE SEQUENCE</scope>
    <source>
        <strain evidence="2">Expedition CK06-06</strain>
    </source>
</reference>
<protein>
    <recommendedName>
        <fullName evidence="1">Glycosyltransferase 2-like domain-containing protein</fullName>
    </recommendedName>
</protein>
<comment type="caution">
    <text evidence="2">The sequence shown here is derived from an EMBL/GenBank/DDBJ whole genome shotgun (WGS) entry which is preliminary data.</text>
</comment>
<evidence type="ECO:0000313" key="2">
    <source>
        <dbReference type="EMBL" id="GAH53895.1"/>
    </source>
</evidence>
<dbReference type="InterPro" id="IPR029044">
    <property type="entry name" value="Nucleotide-diphossugar_trans"/>
</dbReference>
<feature type="domain" description="Glycosyltransferase 2-like" evidence="1">
    <location>
        <begin position="11"/>
        <end position="130"/>
    </location>
</feature>
<dbReference type="SUPFAM" id="SSF53448">
    <property type="entry name" value="Nucleotide-diphospho-sugar transferases"/>
    <property type="match status" value="1"/>
</dbReference>
<dbReference type="PANTHER" id="PTHR43685">
    <property type="entry name" value="GLYCOSYLTRANSFERASE"/>
    <property type="match status" value="1"/>
</dbReference>
<dbReference type="AlphaFoldDB" id="X1H9Z8"/>
<evidence type="ECO:0000259" key="1">
    <source>
        <dbReference type="Pfam" id="PF00535"/>
    </source>
</evidence>
<dbReference type="Pfam" id="PF00535">
    <property type="entry name" value="Glycos_transf_2"/>
    <property type="match status" value="1"/>
</dbReference>
<dbReference type="InterPro" id="IPR001173">
    <property type="entry name" value="Glyco_trans_2-like"/>
</dbReference>
<accession>X1H9Z8</accession>